<evidence type="ECO:0000313" key="6">
    <source>
        <dbReference type="Proteomes" id="UP001412239"/>
    </source>
</evidence>
<feature type="region of interest" description="Disordered" evidence="3">
    <location>
        <begin position="336"/>
        <end position="363"/>
    </location>
</feature>
<name>A0A292Q8U8_9PEZI</name>
<evidence type="ECO:0000259" key="4">
    <source>
        <dbReference type="SMART" id="SM01178"/>
    </source>
</evidence>
<evidence type="ECO:0000313" key="5">
    <source>
        <dbReference type="EMBL" id="CUS15844.1"/>
    </source>
</evidence>
<keyword evidence="2" id="KW-0547">Nucleotide-binding</keyword>
<gene>
    <name evidence="5" type="ORF">GSTUAT00000121001</name>
</gene>
<dbReference type="InterPro" id="IPR025313">
    <property type="entry name" value="SPB4-like_CTE"/>
</dbReference>
<protein>
    <recommendedName>
        <fullName evidence="4">ATP-dependent rRNA helicase SPB4-like C-terminal extension domain-containing protein</fullName>
    </recommendedName>
</protein>
<evidence type="ECO:0000256" key="3">
    <source>
        <dbReference type="SAM" id="MobiDB-lite"/>
    </source>
</evidence>
<proteinExistence type="predicted"/>
<keyword evidence="2" id="KW-0347">Helicase</keyword>
<dbReference type="GO" id="GO:0004386">
    <property type="term" value="F:helicase activity"/>
    <property type="evidence" value="ECO:0007669"/>
    <property type="project" value="UniProtKB-KW"/>
</dbReference>
<dbReference type="SMART" id="SM01178">
    <property type="entry name" value="DUF4217"/>
    <property type="match status" value="1"/>
</dbReference>
<feature type="domain" description="ATP-dependent rRNA helicase SPB4-like C-terminal extension" evidence="4">
    <location>
        <begin position="48"/>
        <end position="111"/>
    </location>
</feature>
<reference evidence="5" key="1">
    <citation type="submission" date="2015-10" db="EMBL/GenBank/DDBJ databases">
        <authorList>
            <person name="Regsiter A."/>
            <person name="william w."/>
        </authorList>
    </citation>
    <scope>NUCLEOTIDE SEQUENCE</scope>
    <source>
        <strain evidence="5">Montdore</strain>
    </source>
</reference>
<keyword evidence="1" id="KW-0378">Hydrolase</keyword>
<keyword evidence="6" id="KW-1185">Reference proteome</keyword>
<feature type="region of interest" description="Disordered" evidence="3">
    <location>
        <begin position="131"/>
        <end position="151"/>
    </location>
</feature>
<accession>A0A292Q8U8</accession>
<keyword evidence="2" id="KW-0067">ATP-binding</keyword>
<dbReference type="AlphaFoldDB" id="A0A292Q8U8"/>
<dbReference type="GO" id="GO:0016787">
    <property type="term" value="F:hydrolase activity"/>
    <property type="evidence" value="ECO:0007669"/>
    <property type="project" value="UniProtKB-KW"/>
</dbReference>
<organism evidence="5 6">
    <name type="scientific">Tuber aestivum</name>
    <name type="common">summer truffle</name>
    <dbReference type="NCBI Taxonomy" id="59557"/>
    <lineage>
        <taxon>Eukaryota</taxon>
        <taxon>Fungi</taxon>
        <taxon>Dikarya</taxon>
        <taxon>Ascomycota</taxon>
        <taxon>Pezizomycotina</taxon>
        <taxon>Pezizomycetes</taxon>
        <taxon>Pezizales</taxon>
        <taxon>Tuberaceae</taxon>
        <taxon>Tuber</taxon>
    </lineage>
</organism>
<dbReference type="Proteomes" id="UP001412239">
    <property type="component" value="Unassembled WGS sequence"/>
</dbReference>
<sequence>MLIPISIVFEKTGKALFLCPSEERFSDRVATRKVPIGEVGQKNSKKQSIRNQLQGLLFKDPEFKFLGQKAFVGCCRGISFQKNREVFKLEELPLDEYATNIELFGTPRIRGLKSIDGAKIKEIKNAPRGLQALEGASSDEGGEGEARSGEEVRAKYDRMVERGNFASLVQGGGAEPDHEGDFLTVKRSGYDSDVSDPDIPDPAKMRSKMLQVPGKEIVMDSKRKEKMLKSKKDLSPRAQDLFSKMAGEARQIYELQDEDKFREAGPAEIQRRKFLDEEGKRVREADIGDRKLAKEKWKEKRMIQELRAVEEGAVIEERSHEDEFRVELVSYGDAEGDQLGYDEDVEEERQPKRQKWVENDEEKEKTERKLRRLGGELLKLLRL</sequence>
<evidence type="ECO:0000256" key="1">
    <source>
        <dbReference type="ARBA" id="ARBA00022801"/>
    </source>
</evidence>
<dbReference type="Pfam" id="PF13959">
    <property type="entry name" value="CTE_SPB4"/>
    <property type="match status" value="1"/>
</dbReference>
<feature type="compositionally biased region" description="Basic and acidic residues" evidence="3">
    <location>
        <begin position="348"/>
        <end position="363"/>
    </location>
</feature>
<dbReference type="EMBL" id="LN890943">
    <property type="protein sequence ID" value="CUS15844.1"/>
    <property type="molecule type" value="Genomic_DNA"/>
</dbReference>
<feature type="compositionally biased region" description="Acidic residues" evidence="3">
    <location>
        <begin position="336"/>
        <end position="347"/>
    </location>
</feature>
<evidence type="ECO:0000256" key="2">
    <source>
        <dbReference type="ARBA" id="ARBA00022806"/>
    </source>
</evidence>